<dbReference type="EMBL" id="ANJA01005205">
    <property type="protein sequence ID" value="ETO58439.1"/>
    <property type="molecule type" value="Genomic_DNA"/>
</dbReference>
<gene>
    <name evidence="1" type="ORF">F444_23184</name>
</gene>
<protein>
    <submittedName>
        <fullName evidence="1">Uncharacterized protein</fullName>
    </submittedName>
</protein>
<sequence length="47" mass="5074">MPAADTSKTPASVRKFAKETQEGNNLRGTLGLNATGISFRLVENPHF</sequence>
<comment type="caution">
    <text evidence="1">The sequence shown here is derived from an EMBL/GenBank/DDBJ whole genome shotgun (WGS) entry which is preliminary data.</text>
</comment>
<name>A0A080YVM8_PHYNI</name>
<proteinExistence type="predicted"/>
<organism evidence="1 2">
    <name type="scientific">Phytophthora nicotianae P1976</name>
    <dbReference type="NCBI Taxonomy" id="1317066"/>
    <lineage>
        <taxon>Eukaryota</taxon>
        <taxon>Sar</taxon>
        <taxon>Stramenopiles</taxon>
        <taxon>Oomycota</taxon>
        <taxon>Peronosporomycetes</taxon>
        <taxon>Peronosporales</taxon>
        <taxon>Peronosporaceae</taxon>
        <taxon>Phytophthora</taxon>
    </lineage>
</organism>
<dbReference type="Proteomes" id="UP000028582">
    <property type="component" value="Unassembled WGS sequence"/>
</dbReference>
<evidence type="ECO:0000313" key="1">
    <source>
        <dbReference type="EMBL" id="ETO58439.1"/>
    </source>
</evidence>
<dbReference type="AlphaFoldDB" id="A0A080YVM8"/>
<reference evidence="1 2" key="1">
    <citation type="submission" date="2013-11" db="EMBL/GenBank/DDBJ databases">
        <title>The Genome Sequence of Phytophthora parasitica P1976.</title>
        <authorList>
            <consortium name="The Broad Institute Genomics Platform"/>
            <person name="Russ C."/>
            <person name="Tyler B."/>
            <person name="Panabieres F."/>
            <person name="Shan W."/>
            <person name="Tripathy S."/>
            <person name="Grunwald N."/>
            <person name="Machado M."/>
            <person name="Johnson C.S."/>
            <person name="Walker B."/>
            <person name="Young S."/>
            <person name="Zeng Q."/>
            <person name="Gargeya S."/>
            <person name="Fitzgerald M."/>
            <person name="Haas B."/>
            <person name="Abouelleil A."/>
            <person name="Allen A.W."/>
            <person name="Alvarado L."/>
            <person name="Arachchi H.M."/>
            <person name="Berlin A.M."/>
            <person name="Chapman S.B."/>
            <person name="Gainer-Dewar J."/>
            <person name="Goldberg J."/>
            <person name="Griggs A."/>
            <person name="Gujja S."/>
            <person name="Hansen M."/>
            <person name="Howarth C."/>
            <person name="Imamovic A."/>
            <person name="Ireland A."/>
            <person name="Larimer J."/>
            <person name="McCowan C."/>
            <person name="Murphy C."/>
            <person name="Pearson M."/>
            <person name="Poon T.W."/>
            <person name="Priest M."/>
            <person name="Roberts A."/>
            <person name="Saif S."/>
            <person name="Shea T."/>
            <person name="Sisk P."/>
            <person name="Sykes S."/>
            <person name="Wortman J."/>
            <person name="Nusbaum C."/>
            <person name="Birren B."/>
        </authorList>
    </citation>
    <scope>NUCLEOTIDE SEQUENCE [LARGE SCALE GENOMIC DNA]</scope>
    <source>
        <strain evidence="1 2">P1976</strain>
    </source>
</reference>
<accession>A0A080YVM8</accession>
<evidence type="ECO:0000313" key="2">
    <source>
        <dbReference type="Proteomes" id="UP000028582"/>
    </source>
</evidence>